<comment type="caution">
    <text evidence="8">The sequence shown here is derived from an EMBL/GenBank/DDBJ whole genome shotgun (WGS) entry which is preliminary data.</text>
</comment>
<dbReference type="OrthoDB" id="10266980at2759"/>
<dbReference type="Pfam" id="PF03798">
    <property type="entry name" value="TRAM_LAG1_CLN8"/>
    <property type="match status" value="1"/>
</dbReference>
<feature type="domain" description="TLC" evidence="7">
    <location>
        <begin position="1"/>
        <end position="180"/>
    </location>
</feature>
<keyword evidence="4 5" id="KW-0472">Membrane</keyword>
<dbReference type="AlphaFoldDB" id="A0A9Q1CCJ7"/>
<evidence type="ECO:0000259" key="7">
    <source>
        <dbReference type="PROSITE" id="PS50922"/>
    </source>
</evidence>
<keyword evidence="9" id="KW-1185">Reference proteome</keyword>
<dbReference type="GO" id="GO:0055091">
    <property type="term" value="P:phospholipid homeostasis"/>
    <property type="evidence" value="ECO:0007669"/>
    <property type="project" value="TreeGrafter"/>
</dbReference>
<dbReference type="PROSITE" id="PS50922">
    <property type="entry name" value="TLC"/>
    <property type="match status" value="1"/>
</dbReference>
<feature type="transmembrane region" description="Helical" evidence="6">
    <location>
        <begin position="152"/>
        <end position="172"/>
    </location>
</feature>
<feature type="transmembrane region" description="Helical" evidence="6">
    <location>
        <begin position="55"/>
        <end position="72"/>
    </location>
</feature>
<evidence type="ECO:0000256" key="4">
    <source>
        <dbReference type="ARBA" id="ARBA00023136"/>
    </source>
</evidence>
<evidence type="ECO:0000256" key="2">
    <source>
        <dbReference type="ARBA" id="ARBA00022692"/>
    </source>
</evidence>
<dbReference type="GO" id="GO:0007009">
    <property type="term" value="P:plasma membrane organization"/>
    <property type="evidence" value="ECO:0007669"/>
    <property type="project" value="TreeGrafter"/>
</dbReference>
<dbReference type="Proteomes" id="UP001152320">
    <property type="component" value="Chromosome 4"/>
</dbReference>
<name>A0A9Q1CCJ7_HOLLE</name>
<reference evidence="8" key="1">
    <citation type="submission" date="2021-10" db="EMBL/GenBank/DDBJ databases">
        <title>Tropical sea cucumber genome reveals ecological adaptation and Cuvierian tubules defense mechanism.</title>
        <authorList>
            <person name="Chen T."/>
        </authorList>
    </citation>
    <scope>NUCLEOTIDE SEQUENCE</scope>
    <source>
        <strain evidence="8">Nanhai2018</strain>
        <tissue evidence="8">Muscle</tissue>
    </source>
</reference>
<evidence type="ECO:0000313" key="9">
    <source>
        <dbReference type="Proteomes" id="UP001152320"/>
    </source>
</evidence>
<dbReference type="PANTHER" id="PTHR13439">
    <property type="entry name" value="CT120 PROTEIN"/>
    <property type="match status" value="1"/>
</dbReference>
<organism evidence="8 9">
    <name type="scientific">Holothuria leucospilota</name>
    <name type="common">Black long sea cucumber</name>
    <name type="synonym">Mertensiothuria leucospilota</name>
    <dbReference type="NCBI Taxonomy" id="206669"/>
    <lineage>
        <taxon>Eukaryota</taxon>
        <taxon>Metazoa</taxon>
        <taxon>Echinodermata</taxon>
        <taxon>Eleutherozoa</taxon>
        <taxon>Echinozoa</taxon>
        <taxon>Holothuroidea</taxon>
        <taxon>Aspidochirotacea</taxon>
        <taxon>Aspidochirotida</taxon>
        <taxon>Holothuriidae</taxon>
        <taxon>Holothuria</taxon>
    </lineage>
</organism>
<dbReference type="SMART" id="SM00724">
    <property type="entry name" value="TLC"/>
    <property type="match status" value="1"/>
</dbReference>
<proteinExistence type="predicted"/>
<dbReference type="InterPro" id="IPR050846">
    <property type="entry name" value="TLCD"/>
</dbReference>
<feature type="transmembrane region" description="Helical" evidence="6">
    <location>
        <begin position="117"/>
        <end position="140"/>
    </location>
</feature>
<protein>
    <submittedName>
        <fullName evidence="8">TLC domain-containing protein 2</fullName>
    </submittedName>
</protein>
<evidence type="ECO:0000313" key="8">
    <source>
        <dbReference type="EMBL" id="KAJ8043128.1"/>
    </source>
</evidence>
<evidence type="ECO:0000256" key="1">
    <source>
        <dbReference type="ARBA" id="ARBA00004141"/>
    </source>
</evidence>
<dbReference type="GO" id="GO:0071709">
    <property type="term" value="P:membrane assembly"/>
    <property type="evidence" value="ECO:0007669"/>
    <property type="project" value="TreeGrafter"/>
</dbReference>
<dbReference type="PANTHER" id="PTHR13439:SF4">
    <property type="entry name" value="TLC DOMAIN-CONTAINING PROTEIN"/>
    <property type="match status" value="1"/>
</dbReference>
<dbReference type="GO" id="GO:0097035">
    <property type="term" value="P:regulation of membrane lipid distribution"/>
    <property type="evidence" value="ECO:0007669"/>
    <property type="project" value="TreeGrafter"/>
</dbReference>
<comment type="subcellular location">
    <subcellularLocation>
        <location evidence="1">Membrane</location>
        <topology evidence="1">Multi-pass membrane protein</topology>
    </subcellularLocation>
</comment>
<dbReference type="InterPro" id="IPR006634">
    <property type="entry name" value="TLC-dom"/>
</dbReference>
<feature type="transmembrane region" description="Helical" evidence="6">
    <location>
        <begin position="20"/>
        <end position="43"/>
    </location>
</feature>
<evidence type="ECO:0000256" key="5">
    <source>
        <dbReference type="PROSITE-ProRule" id="PRU00205"/>
    </source>
</evidence>
<gene>
    <name evidence="8" type="ORF">HOLleu_10090</name>
</gene>
<accession>A0A9Q1CCJ7</accession>
<sequence length="193" mass="22031">MADKWSSCFLRWPEASADMINFSNSLMELMVALSVGYFTYDLLDLLYYKGFQSSWSLVLHHVVIMGSFSIALCTHKYIGYAICALIGEVNSIFLHARQLMLMMNYSKSCSTYKLNGVVNIVTFIIFRFGIMYHMSCWLYNHTPLIPPVLVGVASFGLLSMVIINIVLFYRLIQSDYLQVRNNDAKGNQDILSN</sequence>
<keyword evidence="2 5" id="KW-0812">Transmembrane</keyword>
<keyword evidence="3 6" id="KW-1133">Transmembrane helix</keyword>
<evidence type="ECO:0000256" key="3">
    <source>
        <dbReference type="ARBA" id="ARBA00022989"/>
    </source>
</evidence>
<evidence type="ECO:0000256" key="6">
    <source>
        <dbReference type="SAM" id="Phobius"/>
    </source>
</evidence>
<dbReference type="GO" id="GO:0005886">
    <property type="term" value="C:plasma membrane"/>
    <property type="evidence" value="ECO:0007669"/>
    <property type="project" value="TreeGrafter"/>
</dbReference>
<dbReference type="EMBL" id="JAIZAY010000004">
    <property type="protein sequence ID" value="KAJ8043128.1"/>
    <property type="molecule type" value="Genomic_DNA"/>
</dbReference>
<feature type="transmembrane region" description="Helical" evidence="6">
    <location>
        <begin position="78"/>
        <end position="96"/>
    </location>
</feature>